<evidence type="ECO:0000256" key="6">
    <source>
        <dbReference type="RuleBase" id="RU361200"/>
    </source>
</evidence>
<organism evidence="8 9">
    <name type="scientific">Phycicoccus duodecadis</name>
    <dbReference type="NCBI Taxonomy" id="173053"/>
    <lineage>
        <taxon>Bacteria</taxon>
        <taxon>Bacillati</taxon>
        <taxon>Actinomycetota</taxon>
        <taxon>Actinomycetes</taxon>
        <taxon>Micrococcales</taxon>
        <taxon>Intrasporangiaceae</taxon>
        <taxon>Phycicoccus</taxon>
    </lineage>
</organism>
<evidence type="ECO:0000313" key="8">
    <source>
        <dbReference type="EMBL" id="PKW27242.1"/>
    </source>
</evidence>
<protein>
    <recommendedName>
        <fullName evidence="5 6">N5-carboxyaminoimidazole ribonucleotide synthase</fullName>
        <shortName evidence="5 6">N5-CAIR synthase</shortName>
        <ecNumber evidence="5 6">6.3.4.18</ecNumber>
    </recommendedName>
    <alternativeName>
        <fullName evidence="5 6">5-(carboxyamino)imidazole ribonucleotide synthetase</fullName>
    </alternativeName>
</protein>
<dbReference type="InterPro" id="IPR016185">
    <property type="entry name" value="PreATP-grasp_dom_sf"/>
</dbReference>
<accession>A0A2N3YK62</accession>
<evidence type="ECO:0000259" key="7">
    <source>
        <dbReference type="PROSITE" id="PS50975"/>
    </source>
</evidence>
<dbReference type="PANTHER" id="PTHR11609:SF5">
    <property type="entry name" value="PHOSPHORIBOSYLAMINOIMIDAZOLE CARBOXYLASE"/>
    <property type="match status" value="1"/>
</dbReference>
<dbReference type="SUPFAM" id="SSF51246">
    <property type="entry name" value="Rudiment single hybrid motif"/>
    <property type="match status" value="1"/>
</dbReference>
<evidence type="ECO:0000256" key="5">
    <source>
        <dbReference type="HAMAP-Rule" id="MF_01928"/>
    </source>
</evidence>
<keyword evidence="3 5" id="KW-0658">Purine biosynthesis</keyword>
<evidence type="ECO:0000313" key="9">
    <source>
        <dbReference type="Proteomes" id="UP000233781"/>
    </source>
</evidence>
<dbReference type="OrthoDB" id="9804625at2"/>
<evidence type="ECO:0000256" key="2">
    <source>
        <dbReference type="ARBA" id="ARBA00022741"/>
    </source>
</evidence>
<dbReference type="InterPro" id="IPR054350">
    <property type="entry name" value="PurT/PurK_preATP-grasp"/>
</dbReference>
<feature type="binding site" evidence="5">
    <location>
        <begin position="188"/>
        <end position="191"/>
    </location>
    <ligand>
        <name>ATP</name>
        <dbReference type="ChEBI" id="CHEBI:30616"/>
    </ligand>
</feature>
<dbReference type="InterPro" id="IPR011054">
    <property type="entry name" value="Rudment_hybrid_motif"/>
</dbReference>
<dbReference type="Proteomes" id="UP000233781">
    <property type="component" value="Unassembled WGS sequence"/>
</dbReference>
<keyword evidence="1 5" id="KW-0436">Ligase</keyword>
<keyword evidence="2 5" id="KW-0547">Nucleotide-binding</keyword>
<dbReference type="EC" id="6.3.4.18" evidence="5 6"/>
<feature type="domain" description="ATP-grasp" evidence="7">
    <location>
        <begin position="115"/>
        <end position="308"/>
    </location>
</feature>
<comment type="caution">
    <text evidence="8">The sequence shown here is derived from an EMBL/GenBank/DDBJ whole genome shotgun (WGS) entry which is preliminary data.</text>
</comment>
<dbReference type="Gene3D" id="3.40.50.20">
    <property type="match status" value="1"/>
</dbReference>
<keyword evidence="9" id="KW-1185">Reference proteome</keyword>
<dbReference type="PANTHER" id="PTHR11609">
    <property type="entry name" value="PURINE BIOSYNTHESIS PROTEIN 6/7, PUR6/7"/>
    <property type="match status" value="1"/>
</dbReference>
<dbReference type="InterPro" id="IPR005875">
    <property type="entry name" value="PurK"/>
</dbReference>
<reference evidence="8 9" key="1">
    <citation type="submission" date="2017-12" db="EMBL/GenBank/DDBJ databases">
        <title>Sequencing the genomes of 1000 Actinobacteria strains.</title>
        <authorList>
            <person name="Klenk H.-P."/>
        </authorList>
    </citation>
    <scope>NUCLEOTIDE SEQUENCE [LARGE SCALE GENOMIC DNA]</scope>
    <source>
        <strain evidence="8 9">DSM 12806</strain>
    </source>
</reference>
<comment type="catalytic activity">
    <reaction evidence="5 6">
        <text>5-amino-1-(5-phospho-beta-D-ribosyl)imidazole + hydrogencarbonate + ATP = 5-carboxyamino-1-(5-phospho-D-ribosyl)imidazole + ADP + phosphate + 2 H(+)</text>
        <dbReference type="Rhea" id="RHEA:19317"/>
        <dbReference type="ChEBI" id="CHEBI:15378"/>
        <dbReference type="ChEBI" id="CHEBI:17544"/>
        <dbReference type="ChEBI" id="CHEBI:30616"/>
        <dbReference type="ChEBI" id="CHEBI:43474"/>
        <dbReference type="ChEBI" id="CHEBI:58730"/>
        <dbReference type="ChEBI" id="CHEBI:137981"/>
        <dbReference type="ChEBI" id="CHEBI:456216"/>
        <dbReference type="EC" id="6.3.4.18"/>
    </reaction>
</comment>
<dbReference type="GO" id="GO:0034028">
    <property type="term" value="F:5-(carboxyamino)imidazole ribonucleotide synthase activity"/>
    <property type="evidence" value="ECO:0007669"/>
    <property type="project" value="UniProtKB-UniRule"/>
</dbReference>
<feature type="binding site" evidence="5">
    <location>
        <begin position="278"/>
        <end position="279"/>
    </location>
    <ligand>
        <name>ATP</name>
        <dbReference type="ChEBI" id="CHEBI:30616"/>
    </ligand>
</feature>
<feature type="binding site" evidence="5">
    <location>
        <position position="151"/>
    </location>
    <ligand>
        <name>ATP</name>
        <dbReference type="ChEBI" id="CHEBI:30616"/>
    </ligand>
</feature>
<dbReference type="Pfam" id="PF02222">
    <property type="entry name" value="ATP-grasp"/>
    <property type="match status" value="1"/>
</dbReference>
<dbReference type="GO" id="GO:0006189">
    <property type="term" value="P:'de novo' IMP biosynthetic process"/>
    <property type="evidence" value="ECO:0007669"/>
    <property type="project" value="UniProtKB-UniRule"/>
</dbReference>
<dbReference type="NCBIfam" id="NF004679">
    <property type="entry name" value="PRK06019.1-5"/>
    <property type="match status" value="1"/>
</dbReference>
<comment type="function">
    <text evidence="5">Catalyzes the ATP-dependent conversion of 5-aminoimidazole ribonucleotide (AIR) and HCO(3)(-) to N5-carboxyaminoimidazole ribonucleotide (N5-CAIR).</text>
</comment>
<evidence type="ECO:0000256" key="4">
    <source>
        <dbReference type="ARBA" id="ARBA00022840"/>
    </source>
</evidence>
<comment type="subunit">
    <text evidence="5 6">Homodimer.</text>
</comment>
<evidence type="ECO:0000256" key="3">
    <source>
        <dbReference type="ARBA" id="ARBA00022755"/>
    </source>
</evidence>
<dbReference type="GO" id="GO:0004638">
    <property type="term" value="F:phosphoribosylaminoimidazole carboxylase activity"/>
    <property type="evidence" value="ECO:0007669"/>
    <property type="project" value="InterPro"/>
</dbReference>
<dbReference type="GO" id="GO:0005524">
    <property type="term" value="F:ATP binding"/>
    <property type="evidence" value="ECO:0007669"/>
    <property type="project" value="UniProtKB-UniRule"/>
</dbReference>
<comment type="caution">
    <text evidence="5">Lacks conserved residue(s) required for the propagation of feature annotation.</text>
</comment>
<sequence>MTTPRRAPGGFPVVGIVGGGQLARMCAGPAAELGITLSVLAEAPDAAAALVVPSAPVGEHTDLEAVRRFAAACDVVTFDHEHVPQDVLAALVADGVAVHPTPEALRHAQDKLAMRARLGALGVPCPRWVRADTAADVTAFGEAVGWPVVAKTPVGGYDGKGVRVVASAGELDDWLERAAMAGTGLLLEERVPFRRELAVLLARSPSGQAAVWPVVETVQTDGICTEVLAPAPALDPDLGSRAVAAALRVAGELGVTGVLAVELFETVDADGAPAFVVNELAMRPHNSGHWSMDGAVTGQFEQHLRAVLDLPLGSPSPHAPWTVMANVLGGDYPELYPAYRHVMARDPGVKVHLYGKGVRPGRKIGHVNVSGADLADLRERAGHAADYLRGVVTE</sequence>
<dbReference type="SUPFAM" id="SSF56059">
    <property type="entry name" value="Glutathione synthetase ATP-binding domain-like"/>
    <property type="match status" value="1"/>
</dbReference>
<dbReference type="RefSeq" id="WP_101395694.1">
    <property type="nucleotide sequence ID" value="NZ_PJNE01000001.1"/>
</dbReference>
<feature type="binding site" evidence="5">
    <location>
        <position position="196"/>
    </location>
    <ligand>
        <name>ATP</name>
        <dbReference type="ChEBI" id="CHEBI:30616"/>
    </ligand>
</feature>
<dbReference type="Pfam" id="PF17769">
    <property type="entry name" value="PurK_C"/>
    <property type="match status" value="1"/>
</dbReference>
<comment type="pathway">
    <text evidence="5 6">Purine metabolism; IMP biosynthesis via de novo pathway; 5-amino-1-(5-phospho-D-ribosyl)imidazole-4-carboxylate from 5-amino-1-(5-phospho-D-ribosyl)imidazole (N5-CAIR route): step 1/2.</text>
</comment>
<dbReference type="InterPro" id="IPR003135">
    <property type="entry name" value="ATP-grasp_carboxylate-amine"/>
</dbReference>
<keyword evidence="4 5" id="KW-0067">ATP-binding</keyword>
<dbReference type="UniPathway" id="UPA00074">
    <property type="reaction ID" value="UER00942"/>
</dbReference>
<dbReference type="SUPFAM" id="SSF52440">
    <property type="entry name" value="PreATP-grasp domain"/>
    <property type="match status" value="1"/>
</dbReference>
<dbReference type="InterPro" id="IPR013815">
    <property type="entry name" value="ATP_grasp_subdomain_1"/>
</dbReference>
<dbReference type="EMBL" id="PJNE01000001">
    <property type="protein sequence ID" value="PKW27242.1"/>
    <property type="molecule type" value="Genomic_DNA"/>
</dbReference>
<evidence type="ECO:0000256" key="1">
    <source>
        <dbReference type="ARBA" id="ARBA00022598"/>
    </source>
</evidence>
<dbReference type="FunFam" id="3.30.470.20:FF:000029">
    <property type="entry name" value="N5-carboxyaminoimidazole ribonucleotide synthase"/>
    <property type="match status" value="1"/>
</dbReference>
<dbReference type="PROSITE" id="PS50975">
    <property type="entry name" value="ATP_GRASP"/>
    <property type="match status" value="1"/>
</dbReference>
<name>A0A2N3YK62_9MICO</name>
<dbReference type="Gene3D" id="3.30.1490.20">
    <property type="entry name" value="ATP-grasp fold, A domain"/>
    <property type="match status" value="1"/>
</dbReference>
<feature type="binding site" evidence="5">
    <location>
        <position position="111"/>
    </location>
    <ligand>
        <name>ATP</name>
        <dbReference type="ChEBI" id="CHEBI:30616"/>
    </ligand>
</feature>
<gene>
    <name evidence="5 6" type="primary">purK</name>
    <name evidence="8" type="ORF">ATL31_2080</name>
</gene>
<dbReference type="Gene3D" id="3.30.470.20">
    <property type="entry name" value="ATP-grasp fold, B domain"/>
    <property type="match status" value="1"/>
</dbReference>
<dbReference type="HAMAP" id="MF_01928">
    <property type="entry name" value="PurK"/>
    <property type="match status" value="1"/>
</dbReference>
<dbReference type="NCBIfam" id="TIGR01161">
    <property type="entry name" value="purK"/>
    <property type="match status" value="1"/>
</dbReference>
<comment type="similarity">
    <text evidence="5 6">Belongs to the PurK/PurT family.</text>
</comment>
<dbReference type="AlphaFoldDB" id="A0A2N3YK62"/>
<dbReference type="NCBIfam" id="NF004680">
    <property type="entry name" value="PRK06019.1-6"/>
    <property type="match status" value="1"/>
</dbReference>
<dbReference type="InterPro" id="IPR011761">
    <property type="entry name" value="ATP-grasp"/>
</dbReference>
<dbReference type="Pfam" id="PF22660">
    <property type="entry name" value="RS_preATP-grasp-like"/>
    <property type="match status" value="1"/>
</dbReference>
<dbReference type="GO" id="GO:0046872">
    <property type="term" value="F:metal ion binding"/>
    <property type="evidence" value="ECO:0007669"/>
    <property type="project" value="InterPro"/>
</dbReference>
<comment type="function">
    <text evidence="6">Catalyzes the ATP-dependent conversion of 5-aminoimidazole ribonucleotide (AIR) and HCO(3)- to N5-carboxyaminoimidazole ribonucleotide (N5-CAIR).</text>
</comment>
<dbReference type="InterPro" id="IPR040686">
    <property type="entry name" value="PurK_C"/>
</dbReference>
<dbReference type="GO" id="GO:0005829">
    <property type="term" value="C:cytosol"/>
    <property type="evidence" value="ECO:0007669"/>
    <property type="project" value="TreeGrafter"/>
</dbReference>
<proteinExistence type="inferred from homology"/>